<dbReference type="EMBL" id="LSTU01000057">
    <property type="protein sequence ID" value="OAH45975.1"/>
    <property type="molecule type" value="Genomic_DNA"/>
</dbReference>
<gene>
    <name evidence="1" type="ORF">AYJ70_28565</name>
</gene>
<accession>A0AAP7FIZ6</accession>
<organism evidence="1 2">
    <name type="scientific">Pseudomonas monteilii</name>
    <dbReference type="NCBI Taxonomy" id="76759"/>
    <lineage>
        <taxon>Bacteria</taxon>
        <taxon>Pseudomonadati</taxon>
        <taxon>Pseudomonadota</taxon>
        <taxon>Gammaproteobacteria</taxon>
        <taxon>Pseudomonadales</taxon>
        <taxon>Pseudomonadaceae</taxon>
        <taxon>Pseudomonas</taxon>
    </lineage>
</organism>
<evidence type="ECO:0000313" key="2">
    <source>
        <dbReference type="Proteomes" id="UP000077242"/>
    </source>
</evidence>
<dbReference type="AlphaFoldDB" id="A0AAP7FIZ6"/>
<reference evidence="2" key="1">
    <citation type="submission" date="2016-02" db="EMBL/GenBank/DDBJ databases">
        <title>Dietzia cinnamea strain CD11_5 genome sequencing and assembly.</title>
        <authorList>
            <person name="Kaur G."/>
            <person name="Nair G.R."/>
            <person name="Mayilraj S."/>
        </authorList>
    </citation>
    <scope>NUCLEOTIDE SEQUENCE [LARGE SCALE GENOMIC DNA]</scope>
    <source>
        <strain evidence="2">CD10_2</strain>
    </source>
</reference>
<dbReference type="Proteomes" id="UP000077242">
    <property type="component" value="Unassembled WGS sequence"/>
</dbReference>
<name>A0AAP7FIZ6_9PSED</name>
<sequence length="69" mass="8017">MEFFRRSSTQGVTRIVQAVLHIDEIDQGVHLAKFSFAGRRRIPCPIHFIVVPRQHVMQLKPIQMALLHD</sequence>
<comment type="caution">
    <text evidence="1">The sequence shown here is derived from an EMBL/GenBank/DDBJ whole genome shotgun (WGS) entry which is preliminary data.</text>
</comment>
<protein>
    <submittedName>
        <fullName evidence="1">Uncharacterized protein</fullName>
    </submittedName>
</protein>
<proteinExistence type="predicted"/>
<evidence type="ECO:0000313" key="1">
    <source>
        <dbReference type="EMBL" id="OAH45975.1"/>
    </source>
</evidence>